<feature type="non-terminal residue" evidence="1">
    <location>
        <position position="1"/>
    </location>
</feature>
<name>X1NK80_9ZZZZ</name>
<evidence type="ECO:0000313" key="1">
    <source>
        <dbReference type="EMBL" id="GAI19089.1"/>
    </source>
</evidence>
<proteinExistence type="predicted"/>
<accession>X1NK80</accession>
<reference evidence="1" key="1">
    <citation type="journal article" date="2014" name="Front. Microbiol.">
        <title>High frequency of phylogenetically diverse reductive dehalogenase-homologous genes in deep subseafloor sedimentary metagenomes.</title>
        <authorList>
            <person name="Kawai M."/>
            <person name="Futagami T."/>
            <person name="Toyoda A."/>
            <person name="Takaki Y."/>
            <person name="Nishi S."/>
            <person name="Hori S."/>
            <person name="Arai W."/>
            <person name="Tsubouchi T."/>
            <person name="Morono Y."/>
            <person name="Uchiyama I."/>
            <person name="Ito T."/>
            <person name="Fujiyama A."/>
            <person name="Inagaki F."/>
            <person name="Takami H."/>
        </authorList>
    </citation>
    <scope>NUCLEOTIDE SEQUENCE</scope>
    <source>
        <strain evidence="1">Expedition CK06-06</strain>
    </source>
</reference>
<comment type="caution">
    <text evidence="1">The sequence shown here is derived from an EMBL/GenBank/DDBJ whole genome shotgun (WGS) entry which is preliminary data.</text>
</comment>
<dbReference type="AlphaFoldDB" id="X1NK80"/>
<organism evidence="1">
    <name type="scientific">marine sediment metagenome</name>
    <dbReference type="NCBI Taxonomy" id="412755"/>
    <lineage>
        <taxon>unclassified sequences</taxon>
        <taxon>metagenomes</taxon>
        <taxon>ecological metagenomes</taxon>
    </lineage>
</organism>
<sequence length="167" mass="18981">IGIVALVNPNYRKEGLSVSAICNELNIEPSTIHSQVKKKIFERFNLPKFDTLIRSREVLREFLVKIGLIEAEEDVSISMVPVSHSPDIVEIKLEGTAVQTFNYSNTDDYYYYIMRDPNGYPMLVSKTLAVQELDYESEEEETTSNKEVVELTFKWFSPAKGPPAVIA</sequence>
<protein>
    <submittedName>
        <fullName evidence="1">Uncharacterized protein</fullName>
    </submittedName>
</protein>
<dbReference type="EMBL" id="BARV01019645">
    <property type="protein sequence ID" value="GAI19089.1"/>
    <property type="molecule type" value="Genomic_DNA"/>
</dbReference>
<gene>
    <name evidence="1" type="ORF">S06H3_32974</name>
</gene>